<feature type="coiled-coil region" evidence="1">
    <location>
        <begin position="157"/>
        <end position="195"/>
    </location>
</feature>
<evidence type="ECO:0000313" key="2">
    <source>
        <dbReference type="EMBL" id="KOC65465.1"/>
    </source>
</evidence>
<gene>
    <name evidence="2" type="ORF">WH47_10044</name>
</gene>
<sequence length="327" mass="38265">SSTELPTFSNSTSLKMFEEITTKVWRALPVISIPQSLVLAYCMKYTEISEEVEKAAMQCQYDGTNWDCTFIEMGGGQDDFNIGKIVSLYHNLSNRGLRSKLLRGAEICGKIWQKYKRVQDKRLIPMQLHVRIKNRVKRFSKVNKNLPRSKINQKRLKKRKEAKRDEEIKNAKQTAKEIKVIRQKLTNKIAELETKKSLNPQEETELDKLYLTILQICLKDTLLLDKLHDHLSNCNNYPCMFSKVIENESMKSISSIIRNDTIDEDISQKFKQGIQDCIVWWKLFKHFDKNANPRRELGRCLFQTFSFKCKESVFDKVRLLLITTEGK</sequence>
<name>A0A0L7R3K0_9HYME</name>
<keyword evidence="3" id="KW-1185">Reference proteome</keyword>
<dbReference type="EMBL" id="KQ414663">
    <property type="protein sequence ID" value="KOC65465.1"/>
    <property type="molecule type" value="Genomic_DNA"/>
</dbReference>
<feature type="non-terminal residue" evidence="2">
    <location>
        <position position="1"/>
    </location>
</feature>
<evidence type="ECO:0000256" key="1">
    <source>
        <dbReference type="SAM" id="Coils"/>
    </source>
</evidence>
<reference evidence="2 3" key="1">
    <citation type="submission" date="2015-07" db="EMBL/GenBank/DDBJ databases">
        <title>The genome of Habropoda laboriosa.</title>
        <authorList>
            <person name="Pan H."/>
            <person name="Kapheim K."/>
        </authorList>
    </citation>
    <scope>NUCLEOTIDE SEQUENCE [LARGE SCALE GENOMIC DNA]</scope>
    <source>
        <strain evidence="2">0110345459</strain>
    </source>
</reference>
<protein>
    <submittedName>
        <fullName evidence="2">Uncharacterized protein</fullName>
    </submittedName>
</protein>
<dbReference type="Proteomes" id="UP000053825">
    <property type="component" value="Unassembled WGS sequence"/>
</dbReference>
<organism evidence="2 3">
    <name type="scientific">Habropoda laboriosa</name>
    <dbReference type="NCBI Taxonomy" id="597456"/>
    <lineage>
        <taxon>Eukaryota</taxon>
        <taxon>Metazoa</taxon>
        <taxon>Ecdysozoa</taxon>
        <taxon>Arthropoda</taxon>
        <taxon>Hexapoda</taxon>
        <taxon>Insecta</taxon>
        <taxon>Pterygota</taxon>
        <taxon>Neoptera</taxon>
        <taxon>Endopterygota</taxon>
        <taxon>Hymenoptera</taxon>
        <taxon>Apocrita</taxon>
        <taxon>Aculeata</taxon>
        <taxon>Apoidea</taxon>
        <taxon>Anthophila</taxon>
        <taxon>Apidae</taxon>
        <taxon>Habropoda</taxon>
    </lineage>
</organism>
<keyword evidence="1" id="KW-0175">Coiled coil</keyword>
<proteinExistence type="predicted"/>
<evidence type="ECO:0000313" key="3">
    <source>
        <dbReference type="Proteomes" id="UP000053825"/>
    </source>
</evidence>
<accession>A0A0L7R3K0</accession>
<dbReference type="AlphaFoldDB" id="A0A0L7R3K0"/>